<dbReference type="InterPro" id="IPR050167">
    <property type="entry name" value="Ser_Thr_protein_kinase"/>
</dbReference>
<protein>
    <recommendedName>
        <fullName evidence="1">Protein kinase domain-containing protein</fullName>
    </recommendedName>
</protein>
<evidence type="ECO:0000313" key="2">
    <source>
        <dbReference type="EMBL" id="KAK2724272.1"/>
    </source>
</evidence>
<reference evidence="2" key="1">
    <citation type="submission" date="2023-07" db="EMBL/GenBank/DDBJ databases">
        <title>Chromosome-level genome assembly of Artemia franciscana.</title>
        <authorList>
            <person name="Jo E."/>
        </authorList>
    </citation>
    <scope>NUCLEOTIDE SEQUENCE</scope>
    <source>
        <tissue evidence="2">Whole body</tissue>
    </source>
</reference>
<dbReference type="PROSITE" id="PS00108">
    <property type="entry name" value="PROTEIN_KINASE_ST"/>
    <property type="match status" value="1"/>
</dbReference>
<dbReference type="SUPFAM" id="SSF56112">
    <property type="entry name" value="Protein kinase-like (PK-like)"/>
    <property type="match status" value="1"/>
</dbReference>
<accession>A0AA88LBG8</accession>
<dbReference type="GO" id="GO:0007165">
    <property type="term" value="P:signal transduction"/>
    <property type="evidence" value="ECO:0007669"/>
    <property type="project" value="TreeGrafter"/>
</dbReference>
<gene>
    <name evidence="2" type="ORF">QYM36_000957</name>
</gene>
<dbReference type="InterPro" id="IPR008271">
    <property type="entry name" value="Ser/Thr_kinase_AS"/>
</dbReference>
<organism evidence="2 3">
    <name type="scientific">Artemia franciscana</name>
    <name type="common">Brine shrimp</name>
    <name type="synonym">Artemia sanfranciscana</name>
    <dbReference type="NCBI Taxonomy" id="6661"/>
    <lineage>
        <taxon>Eukaryota</taxon>
        <taxon>Metazoa</taxon>
        <taxon>Ecdysozoa</taxon>
        <taxon>Arthropoda</taxon>
        <taxon>Crustacea</taxon>
        <taxon>Branchiopoda</taxon>
        <taxon>Anostraca</taxon>
        <taxon>Artemiidae</taxon>
        <taxon>Artemia</taxon>
    </lineage>
</organism>
<evidence type="ECO:0000259" key="1">
    <source>
        <dbReference type="PROSITE" id="PS50011"/>
    </source>
</evidence>
<comment type="caution">
    <text evidence="2">The sequence shown here is derived from an EMBL/GenBank/DDBJ whole genome shotgun (WGS) entry which is preliminary data.</text>
</comment>
<dbReference type="PANTHER" id="PTHR23257:SF706">
    <property type="entry name" value="PROTO-ONCOGENE SERINE_THREONINE-PROTEIN KINASE MOS"/>
    <property type="match status" value="1"/>
</dbReference>
<dbReference type="Pfam" id="PF07714">
    <property type="entry name" value="PK_Tyr_Ser-Thr"/>
    <property type="match status" value="1"/>
</dbReference>
<dbReference type="InterPro" id="IPR011009">
    <property type="entry name" value="Kinase-like_dom_sf"/>
</dbReference>
<evidence type="ECO:0000313" key="3">
    <source>
        <dbReference type="Proteomes" id="UP001187531"/>
    </source>
</evidence>
<dbReference type="PANTHER" id="PTHR23257">
    <property type="entry name" value="SERINE-THREONINE PROTEIN KINASE"/>
    <property type="match status" value="1"/>
</dbReference>
<proteinExistence type="predicted"/>
<sequence length="258" mass="29311">MTLLFKYYTFAYVTVLFFLDMDAAVKLLICSDYDPLSPLTSIDGEINAQFFDHPNVVKIYAIDKKTEQGLALVVMEDGGQTLQNIIDDPQEKLDKKTCIRFAEQISSGLEYIHSNGILHLDIKPANVLVNSKKICKISDFGCSVTVKALETVSQIKPRGTVAYCAPEIFRGLKPTDRSDVYSFGILLWQLKARKWPYQGVSKERIIYMVVAQSERPHNFTSFEEEDTYFYLYKECIEASPLSRPTASKVNIVFKSIDL</sequence>
<dbReference type="PROSITE" id="PS50011">
    <property type="entry name" value="PROTEIN_KINASE_DOM"/>
    <property type="match status" value="1"/>
</dbReference>
<dbReference type="GO" id="GO:1902103">
    <property type="term" value="P:negative regulation of metaphase/anaphase transition of meiotic cell cycle"/>
    <property type="evidence" value="ECO:0007669"/>
    <property type="project" value="TreeGrafter"/>
</dbReference>
<dbReference type="AlphaFoldDB" id="A0AA88LBG8"/>
<dbReference type="GO" id="GO:0004672">
    <property type="term" value="F:protein kinase activity"/>
    <property type="evidence" value="ECO:0007669"/>
    <property type="project" value="InterPro"/>
</dbReference>
<dbReference type="Gene3D" id="1.10.510.10">
    <property type="entry name" value="Transferase(Phosphotransferase) domain 1"/>
    <property type="match status" value="1"/>
</dbReference>
<dbReference type="EMBL" id="JAVRJZ010000003">
    <property type="protein sequence ID" value="KAK2724272.1"/>
    <property type="molecule type" value="Genomic_DNA"/>
</dbReference>
<dbReference type="GO" id="GO:0005737">
    <property type="term" value="C:cytoplasm"/>
    <property type="evidence" value="ECO:0007669"/>
    <property type="project" value="TreeGrafter"/>
</dbReference>
<name>A0AA88LBG8_ARTSF</name>
<dbReference type="GO" id="GO:0043410">
    <property type="term" value="P:positive regulation of MAPK cascade"/>
    <property type="evidence" value="ECO:0007669"/>
    <property type="project" value="TreeGrafter"/>
</dbReference>
<dbReference type="Proteomes" id="UP001187531">
    <property type="component" value="Unassembled WGS sequence"/>
</dbReference>
<keyword evidence="3" id="KW-1185">Reference proteome</keyword>
<dbReference type="GO" id="GO:0005524">
    <property type="term" value="F:ATP binding"/>
    <property type="evidence" value="ECO:0007669"/>
    <property type="project" value="InterPro"/>
</dbReference>
<dbReference type="InterPro" id="IPR001245">
    <property type="entry name" value="Ser-Thr/Tyr_kinase_cat_dom"/>
</dbReference>
<dbReference type="InterPro" id="IPR000719">
    <property type="entry name" value="Prot_kinase_dom"/>
</dbReference>
<feature type="domain" description="Protein kinase" evidence="1">
    <location>
        <begin position="1"/>
        <end position="253"/>
    </location>
</feature>
<dbReference type="SMART" id="SM00220">
    <property type="entry name" value="S_TKc"/>
    <property type="match status" value="1"/>
</dbReference>